<dbReference type="Proteomes" id="UP000032352">
    <property type="component" value="Chromosome pTvir"/>
</dbReference>
<dbReference type="Pfam" id="PF00583">
    <property type="entry name" value="Acetyltransf_1"/>
    <property type="match status" value="1"/>
</dbReference>
<dbReference type="AlphaFoldDB" id="A0AAF0CAJ1"/>
<dbReference type="InterPro" id="IPR000182">
    <property type="entry name" value="GNAT_dom"/>
</dbReference>
<dbReference type="Gene3D" id="3.40.630.30">
    <property type="match status" value="1"/>
</dbReference>
<dbReference type="InterPro" id="IPR016181">
    <property type="entry name" value="Acyl_CoA_acyltransferase"/>
</dbReference>
<sequence length="282" mass="31460">MADTTFSIHTMNIKELELAIDWAKREGWNPGRRDAALFYQADPGGFFAGKINGQTIAVGSAVAYDETFAFCGLYIVAPEYRGKGYGLALTEHRLAYCGGRNVGIDGVLENVNIYRRIGYVPYYENRRYQFTAAKKVFNAAAIKAANNDNFAQLLAYDRQCFPAPRKTFLKKWLEQTEGRSLVYSVNGVLQGYIVRRRCAEGYKIGPLFADNAEVAQQLLNAVQTDIEGETVLLDVPEINRDAVTLAQRSGMKVIFATARMYQKGLPDIANEKIFGITTFELG</sequence>
<name>A0AAF0CAJ1_9GAMM</name>
<dbReference type="EMBL" id="CP059734">
    <property type="protein sequence ID" value="WDE08607.1"/>
    <property type="molecule type" value="Genomic_DNA"/>
</dbReference>
<dbReference type="CDD" id="cd04301">
    <property type="entry name" value="NAT_SF"/>
    <property type="match status" value="1"/>
</dbReference>
<dbReference type="PROSITE" id="PS51186">
    <property type="entry name" value="GNAT"/>
    <property type="match status" value="2"/>
</dbReference>
<dbReference type="PANTHER" id="PTHR47237:SF1">
    <property type="entry name" value="SLL0310 PROTEIN"/>
    <property type="match status" value="1"/>
</dbReference>
<gene>
    <name evidence="2" type="ORF">SG34_032320</name>
</gene>
<reference evidence="2 3" key="2">
    <citation type="journal article" date="2022" name="Mar. Drugs">
        <title>Bioassay-Guided Fractionation Leads to the Detection of Cholic Acid Generated by the Rare Thalassomonas sp.</title>
        <authorList>
            <person name="Pheiffer F."/>
            <person name="Schneider Y.K."/>
            <person name="Hansen E.H."/>
            <person name="Andersen J.H."/>
            <person name="Isaksson J."/>
            <person name="Busche T."/>
            <person name="R C."/>
            <person name="Kalinowski J."/>
            <person name="Zyl L.V."/>
            <person name="Trindade M."/>
        </authorList>
    </citation>
    <scope>NUCLEOTIDE SEQUENCE [LARGE SCALE GENOMIC DNA]</scope>
    <source>
        <strain evidence="2 3">XOM25</strain>
    </source>
</reference>
<dbReference type="Pfam" id="PF18014">
    <property type="entry name" value="Acetyltransf_18"/>
    <property type="match status" value="1"/>
</dbReference>
<dbReference type="Gene3D" id="3.40.630.90">
    <property type="match status" value="1"/>
</dbReference>
<protein>
    <submittedName>
        <fullName evidence="2">GNAT family N-acetyltransferase</fullName>
    </submittedName>
</protein>
<dbReference type="KEGG" id="tvd:SG34_032320"/>
<dbReference type="InterPro" id="IPR041496">
    <property type="entry name" value="YitH/HolE_GNAT"/>
</dbReference>
<evidence type="ECO:0000313" key="2">
    <source>
        <dbReference type="EMBL" id="WDE08607.1"/>
    </source>
</evidence>
<organism evidence="2 3">
    <name type="scientific">Thalassomonas viridans</name>
    <dbReference type="NCBI Taxonomy" id="137584"/>
    <lineage>
        <taxon>Bacteria</taxon>
        <taxon>Pseudomonadati</taxon>
        <taxon>Pseudomonadota</taxon>
        <taxon>Gammaproteobacteria</taxon>
        <taxon>Alteromonadales</taxon>
        <taxon>Colwelliaceae</taxon>
        <taxon>Thalassomonas</taxon>
    </lineage>
</organism>
<dbReference type="RefSeq" id="WP_044840647.1">
    <property type="nucleotide sequence ID" value="NZ_CP059734.1"/>
</dbReference>
<proteinExistence type="predicted"/>
<accession>A0AAF0CAJ1</accession>
<evidence type="ECO:0000259" key="1">
    <source>
        <dbReference type="PROSITE" id="PS51186"/>
    </source>
</evidence>
<dbReference type="PANTHER" id="PTHR47237">
    <property type="entry name" value="SLL0310 PROTEIN"/>
    <property type="match status" value="1"/>
</dbReference>
<dbReference type="InterPro" id="IPR052729">
    <property type="entry name" value="Acyl/Acetyltrans_Enzymes"/>
</dbReference>
<feature type="domain" description="N-acetyltransferase" evidence="1">
    <location>
        <begin position="6"/>
        <end position="133"/>
    </location>
</feature>
<reference evidence="2 3" key="1">
    <citation type="journal article" date="2015" name="Genome Announc.">
        <title>Draft Genome Sequences of Marine Isolates of Thalassomonas viridans and Thalassomonas actiniarum.</title>
        <authorList>
            <person name="Olonade I."/>
            <person name="van Zyl L.J."/>
            <person name="Trindade M."/>
        </authorList>
    </citation>
    <scope>NUCLEOTIDE SEQUENCE [LARGE SCALE GENOMIC DNA]</scope>
    <source>
        <strain evidence="2 3">XOM25</strain>
    </source>
</reference>
<dbReference type="GO" id="GO:0016747">
    <property type="term" value="F:acyltransferase activity, transferring groups other than amino-acyl groups"/>
    <property type="evidence" value="ECO:0007669"/>
    <property type="project" value="InterPro"/>
</dbReference>
<evidence type="ECO:0000313" key="3">
    <source>
        <dbReference type="Proteomes" id="UP000032352"/>
    </source>
</evidence>
<feature type="domain" description="N-acetyltransferase" evidence="1">
    <location>
        <begin position="140"/>
        <end position="266"/>
    </location>
</feature>
<keyword evidence="3" id="KW-1185">Reference proteome</keyword>
<dbReference type="SUPFAM" id="SSF55729">
    <property type="entry name" value="Acyl-CoA N-acyltransferases (Nat)"/>
    <property type="match status" value="1"/>
</dbReference>